<protein>
    <submittedName>
        <fullName evidence="2">Uncharacterized protein</fullName>
    </submittedName>
</protein>
<dbReference type="Proteomes" id="UP001501170">
    <property type="component" value="Unassembled WGS sequence"/>
</dbReference>
<evidence type="ECO:0000313" key="2">
    <source>
        <dbReference type="EMBL" id="GAA2371388.1"/>
    </source>
</evidence>
<sequence length="287" mass="31929">MGGIVDFDVHHSHARDRVDVGEHRAVDRVGLEHGQRVEEGAETRRPLDIGESGVVVVEQVGLLDLHPAQEIADRFGAVEPNPDRNGVDEETDGGFHARQLRRPAGDRGAEHDVRATGQAGQEHTPRGLHHGVHRDTERPGGGGERRLDILVEVQKKFLGRRHRELARLRGEDGRLVEAGEGPRPRVQRGLRVLARQPVEIGAVTRRGGHARAVAVGAVQRQKVGQHQRQRPAVQQEVVIGQRQTVRAVREADQPHPDQRRPVETEASLPIRRDQIARRPLRLLLVEV</sequence>
<feature type="compositionally biased region" description="Basic and acidic residues" evidence="1">
    <location>
        <begin position="103"/>
        <end position="114"/>
    </location>
</feature>
<gene>
    <name evidence="2" type="ORF">GCM10009855_08370</name>
</gene>
<evidence type="ECO:0000313" key="3">
    <source>
        <dbReference type="Proteomes" id="UP001501170"/>
    </source>
</evidence>
<organism evidence="2 3">
    <name type="scientific">Gordonia cholesterolivorans</name>
    <dbReference type="NCBI Taxonomy" id="559625"/>
    <lineage>
        <taxon>Bacteria</taxon>
        <taxon>Bacillati</taxon>
        <taxon>Actinomycetota</taxon>
        <taxon>Actinomycetes</taxon>
        <taxon>Mycobacteriales</taxon>
        <taxon>Gordoniaceae</taxon>
        <taxon>Gordonia</taxon>
    </lineage>
</organism>
<evidence type="ECO:0000256" key="1">
    <source>
        <dbReference type="SAM" id="MobiDB-lite"/>
    </source>
</evidence>
<accession>A0ABP5U6R2</accession>
<feature type="region of interest" description="Disordered" evidence="1">
    <location>
        <begin position="245"/>
        <end position="264"/>
    </location>
</feature>
<reference evidence="3" key="1">
    <citation type="journal article" date="2019" name="Int. J. Syst. Evol. Microbiol.">
        <title>The Global Catalogue of Microorganisms (GCM) 10K type strain sequencing project: providing services to taxonomists for standard genome sequencing and annotation.</title>
        <authorList>
            <consortium name="The Broad Institute Genomics Platform"/>
            <consortium name="The Broad Institute Genome Sequencing Center for Infectious Disease"/>
            <person name="Wu L."/>
            <person name="Ma J."/>
        </authorList>
    </citation>
    <scope>NUCLEOTIDE SEQUENCE [LARGE SCALE GENOMIC DNA]</scope>
    <source>
        <strain evidence="3">JCM 16227</strain>
    </source>
</reference>
<comment type="caution">
    <text evidence="2">The sequence shown here is derived from an EMBL/GenBank/DDBJ whole genome shotgun (WGS) entry which is preliminary data.</text>
</comment>
<proteinExistence type="predicted"/>
<feature type="compositionally biased region" description="Basic and acidic residues" evidence="1">
    <location>
        <begin position="133"/>
        <end position="146"/>
    </location>
</feature>
<feature type="region of interest" description="Disordered" evidence="1">
    <location>
        <begin position="77"/>
        <end position="146"/>
    </location>
</feature>
<keyword evidence="3" id="KW-1185">Reference proteome</keyword>
<dbReference type="EMBL" id="BAAARB010000003">
    <property type="protein sequence ID" value="GAA2371388.1"/>
    <property type="molecule type" value="Genomic_DNA"/>
</dbReference>
<feature type="compositionally biased region" description="Basic and acidic residues" evidence="1">
    <location>
        <begin position="247"/>
        <end position="263"/>
    </location>
</feature>
<name>A0ABP5U6R2_9ACTN</name>